<gene>
    <name evidence="2" type="ORF">ucyna2_00278</name>
</gene>
<keyword evidence="1" id="KW-0812">Transmembrane</keyword>
<dbReference type="eggNOG" id="ENOG5033088">
    <property type="taxonomic scope" value="Bacteria"/>
</dbReference>
<feature type="transmembrane region" description="Helical" evidence="1">
    <location>
        <begin position="12"/>
        <end position="31"/>
    </location>
</feature>
<evidence type="ECO:0000313" key="2">
    <source>
        <dbReference type="EMBL" id="KFF41899.1"/>
    </source>
</evidence>
<dbReference type="STRING" id="1527444.ucyna2_00278"/>
<evidence type="ECO:0008006" key="4">
    <source>
        <dbReference type="Google" id="ProtNLM"/>
    </source>
</evidence>
<proteinExistence type="predicted"/>
<sequence>MKISHIRKVKIITLSVIIAGVIIRYTTLDYFDFFQSTTTPIQKLFNQKLITTDTNDLTSQTVYLKGKVLDSVLFFNSGSYQLQDKTGTIWVLKTFNEMPKIGELVKIKGEIIYQPILIDDQDIGEFYIIELERLN</sequence>
<dbReference type="EMBL" id="JPSP01000002">
    <property type="protein sequence ID" value="KFF41899.1"/>
    <property type="molecule type" value="Genomic_DNA"/>
</dbReference>
<evidence type="ECO:0000256" key="1">
    <source>
        <dbReference type="SAM" id="Phobius"/>
    </source>
</evidence>
<keyword evidence="1" id="KW-0472">Membrane</keyword>
<reference evidence="2 3" key="1">
    <citation type="submission" date="2014-08" db="EMBL/GenBank/DDBJ databases">
        <title>Comparative genomics reveals surprising divergence of two closely related strains of uncultivated UCYN-A cyanobacteria.</title>
        <authorList>
            <person name="Bombar D."/>
            <person name="Heller P."/>
            <person name="Sanchez-Baracaldo P."/>
            <person name="Carter B.J."/>
            <person name="Zert J.P."/>
        </authorList>
    </citation>
    <scope>NUCLEOTIDE SEQUENCE [LARGE SCALE GENOMIC DNA]</scope>
</reference>
<dbReference type="Proteomes" id="UP000028922">
    <property type="component" value="Unassembled WGS sequence"/>
</dbReference>
<name>A0A086CI85_9CHRO</name>
<dbReference type="AlphaFoldDB" id="A0A086CI85"/>
<protein>
    <recommendedName>
        <fullName evidence="4">OB-fold nucleic acid binding protein</fullName>
    </recommendedName>
</protein>
<accession>A0A086CI85</accession>
<keyword evidence="1" id="KW-1133">Transmembrane helix</keyword>
<evidence type="ECO:0000313" key="3">
    <source>
        <dbReference type="Proteomes" id="UP000028922"/>
    </source>
</evidence>
<comment type="caution">
    <text evidence="2">The sequence shown here is derived from an EMBL/GenBank/DDBJ whole genome shotgun (WGS) entry which is preliminary data.</text>
</comment>
<organism evidence="2 3">
    <name type="scientific">Candidatus Atelocyanobacterium thalassa isolate SIO64986</name>
    <dbReference type="NCBI Taxonomy" id="1527444"/>
    <lineage>
        <taxon>Bacteria</taxon>
        <taxon>Bacillati</taxon>
        <taxon>Cyanobacteriota</taxon>
        <taxon>Cyanophyceae</taxon>
        <taxon>Oscillatoriophycideae</taxon>
        <taxon>Chroococcales</taxon>
        <taxon>Aphanothecaceae</taxon>
        <taxon>Candidatus Atelocyanobacterium</taxon>
        <taxon>Candidatus Atelocyanobacterium thalassae</taxon>
    </lineage>
</organism>